<dbReference type="Gene3D" id="3.20.20.70">
    <property type="entry name" value="Aldolase class I"/>
    <property type="match status" value="1"/>
</dbReference>
<accession>A0ABS9MGE8</accession>
<feature type="domain" description="Thiamine phosphate synthase/TenI" evidence="3">
    <location>
        <begin position="9"/>
        <end position="190"/>
    </location>
</feature>
<evidence type="ECO:0000313" key="5">
    <source>
        <dbReference type="Proteomes" id="UP001298681"/>
    </source>
</evidence>
<reference evidence="4 5" key="1">
    <citation type="submission" date="2022-01" db="EMBL/GenBank/DDBJ databases">
        <title>Collection of gut derived symbiotic bacterial strains cultured from healthy donors.</title>
        <authorList>
            <person name="Lin H."/>
            <person name="Kohout C."/>
            <person name="Waligurski E."/>
            <person name="Pamer E.G."/>
        </authorList>
    </citation>
    <scope>NUCLEOTIDE SEQUENCE [LARGE SCALE GENOMIC DNA]</scope>
    <source>
        <strain evidence="4 5">DFI.7.58</strain>
    </source>
</reference>
<keyword evidence="2" id="KW-0784">Thiamine biosynthesis</keyword>
<evidence type="ECO:0000313" key="4">
    <source>
        <dbReference type="EMBL" id="MCG4609367.1"/>
    </source>
</evidence>
<evidence type="ECO:0000256" key="1">
    <source>
        <dbReference type="ARBA" id="ARBA00004948"/>
    </source>
</evidence>
<name>A0ABS9MGE8_9FIRM</name>
<proteinExistence type="predicted"/>
<dbReference type="InterPro" id="IPR013785">
    <property type="entry name" value="Aldolase_TIM"/>
</dbReference>
<comment type="caution">
    <text evidence="4">The sequence shown here is derived from an EMBL/GenBank/DDBJ whole genome shotgun (WGS) entry which is preliminary data.</text>
</comment>
<dbReference type="EMBL" id="JAKNHQ010000001">
    <property type="protein sequence ID" value="MCG4609367.1"/>
    <property type="molecule type" value="Genomic_DNA"/>
</dbReference>
<keyword evidence="5" id="KW-1185">Reference proteome</keyword>
<gene>
    <name evidence="4" type="ORF">L0P57_00195</name>
</gene>
<evidence type="ECO:0000259" key="3">
    <source>
        <dbReference type="Pfam" id="PF02581"/>
    </source>
</evidence>
<dbReference type="CDD" id="cd00564">
    <property type="entry name" value="TMP_TenI"/>
    <property type="match status" value="1"/>
</dbReference>
<dbReference type="PANTHER" id="PTHR20857:SF15">
    <property type="entry name" value="THIAMINE-PHOSPHATE SYNTHASE"/>
    <property type="match status" value="1"/>
</dbReference>
<dbReference type="InterPro" id="IPR036206">
    <property type="entry name" value="ThiamineP_synth_sf"/>
</dbReference>
<dbReference type="PANTHER" id="PTHR20857">
    <property type="entry name" value="THIAMINE-PHOSPHATE PYROPHOSPHORYLASE"/>
    <property type="match status" value="1"/>
</dbReference>
<sequence>MSTYNRSVVAVTNRSLCTRPFLEQVERVCAFQPAALILREKDLDESAYEALAADVLAICKRHRVPCVLHSFLDVAKRLGVKQIQLPLWKLEEAAADANRPLDSFSRIGASVHSVEDARRAGQLGASYLIAGHIFATGCKPGIPPRGLAFLREVCHAASVPVYAIGGISLDSEQIQSVLSCGAAGVCIMSGMMRL</sequence>
<organism evidence="4 5">
    <name type="scientific">Anaeromassilibacillus senegalensis</name>
    <dbReference type="NCBI Taxonomy" id="1673717"/>
    <lineage>
        <taxon>Bacteria</taxon>
        <taxon>Bacillati</taxon>
        <taxon>Bacillota</taxon>
        <taxon>Clostridia</taxon>
        <taxon>Eubacteriales</taxon>
        <taxon>Acutalibacteraceae</taxon>
        <taxon>Anaeromassilibacillus</taxon>
    </lineage>
</organism>
<evidence type="ECO:0000256" key="2">
    <source>
        <dbReference type="ARBA" id="ARBA00022977"/>
    </source>
</evidence>
<comment type="pathway">
    <text evidence="1">Cofactor biosynthesis; thiamine diphosphate biosynthesis.</text>
</comment>
<dbReference type="SUPFAM" id="SSF51391">
    <property type="entry name" value="Thiamin phosphate synthase"/>
    <property type="match status" value="1"/>
</dbReference>
<protein>
    <submittedName>
        <fullName evidence="4">Thiamine phosphate synthase</fullName>
    </submittedName>
</protein>
<dbReference type="RefSeq" id="WP_195450569.1">
    <property type="nucleotide sequence ID" value="NZ_JAKNHQ010000001.1"/>
</dbReference>
<dbReference type="InterPro" id="IPR022998">
    <property type="entry name" value="ThiamineP_synth_TenI"/>
</dbReference>
<dbReference type="Proteomes" id="UP001298681">
    <property type="component" value="Unassembled WGS sequence"/>
</dbReference>
<dbReference type="Pfam" id="PF02581">
    <property type="entry name" value="TMP-TENI"/>
    <property type="match status" value="1"/>
</dbReference>